<dbReference type="CDD" id="cd03794">
    <property type="entry name" value="GT4_WbuB-like"/>
    <property type="match status" value="1"/>
</dbReference>
<evidence type="ECO:0000313" key="5">
    <source>
        <dbReference type="EMBL" id="MFC5063202.1"/>
    </source>
</evidence>
<evidence type="ECO:0000256" key="2">
    <source>
        <dbReference type="ARBA" id="ARBA00022679"/>
    </source>
</evidence>
<dbReference type="SUPFAM" id="SSF53756">
    <property type="entry name" value="UDP-Glycosyltransferase/glycogen phosphorylase"/>
    <property type="match status" value="1"/>
</dbReference>
<dbReference type="Proteomes" id="UP001595947">
    <property type="component" value="Unassembled WGS sequence"/>
</dbReference>
<organism evidence="5 6">
    <name type="scientific">Actinomycetospora atypica</name>
    <dbReference type="NCBI Taxonomy" id="1290095"/>
    <lineage>
        <taxon>Bacteria</taxon>
        <taxon>Bacillati</taxon>
        <taxon>Actinomycetota</taxon>
        <taxon>Actinomycetes</taxon>
        <taxon>Pseudonocardiales</taxon>
        <taxon>Pseudonocardiaceae</taxon>
        <taxon>Actinomycetospora</taxon>
    </lineage>
</organism>
<keyword evidence="1" id="KW-0328">Glycosyltransferase</keyword>
<proteinExistence type="predicted"/>
<comment type="caution">
    <text evidence="5">The sequence shown here is derived from an EMBL/GenBank/DDBJ whole genome shotgun (WGS) entry which is preliminary data.</text>
</comment>
<protein>
    <submittedName>
        <fullName evidence="5">Glycosyltransferase</fullName>
    </submittedName>
</protein>
<feature type="domain" description="Glycosyltransferase subfamily 4-like N-terminal" evidence="4">
    <location>
        <begin position="17"/>
        <end position="201"/>
    </location>
</feature>
<evidence type="ECO:0000313" key="6">
    <source>
        <dbReference type="Proteomes" id="UP001595947"/>
    </source>
</evidence>
<reference evidence="6" key="1">
    <citation type="journal article" date="2019" name="Int. J. Syst. Evol. Microbiol.">
        <title>The Global Catalogue of Microorganisms (GCM) 10K type strain sequencing project: providing services to taxonomists for standard genome sequencing and annotation.</title>
        <authorList>
            <consortium name="The Broad Institute Genomics Platform"/>
            <consortium name="The Broad Institute Genome Sequencing Center for Infectious Disease"/>
            <person name="Wu L."/>
            <person name="Ma J."/>
        </authorList>
    </citation>
    <scope>NUCLEOTIDE SEQUENCE [LARGE SCALE GENOMIC DNA]</scope>
    <source>
        <strain evidence="6">CGMCC 4.7093</strain>
    </source>
</reference>
<evidence type="ECO:0000259" key="4">
    <source>
        <dbReference type="Pfam" id="PF13579"/>
    </source>
</evidence>
<sequence>MSLSVLILGLNYAPEPTGIAPYTTGTARFLADAGHDVHVVTGLPHYPHWEIAAGYRSARGVLHERDGNVRVTRVAHTVPADPTGTGRIRMEASFASRAARAHHGSRPDVVLAVSPALLTVGAALRWRVPGRTSVGVITQDLYGRAIAETGALGGRGAHAAAALERTLLRRADGVVAIHESFRRSLGELGVDDRRITTIRNWSHVRPVRSGGEDLLALRRRLGWRDDEVVALHAGNMGAKQGLENVVEAARVADAAGSAVRFVLLGTGNQRARLERLGAGIERLQFLDPLPSADFELAMAAADVLVLNEKPGVEEMCVPSKLTSYFAAGRPVVAATSARSAASAEVEASGGGVRVDAGEPEALLGAVLRTGLDGATAGALGLNGQLFARDALSEAAARTAYVDWVESLAEARTAPRWPLRVPTPRTAPESAAARGTVSRLVAEDAS</sequence>
<dbReference type="Pfam" id="PF13692">
    <property type="entry name" value="Glyco_trans_1_4"/>
    <property type="match status" value="1"/>
</dbReference>
<dbReference type="EMBL" id="JBHSIV010000012">
    <property type="protein sequence ID" value="MFC5063202.1"/>
    <property type="molecule type" value="Genomic_DNA"/>
</dbReference>
<gene>
    <name evidence="5" type="ORF">ACFPBZ_13365</name>
</gene>
<evidence type="ECO:0000256" key="1">
    <source>
        <dbReference type="ARBA" id="ARBA00022676"/>
    </source>
</evidence>
<dbReference type="Pfam" id="PF13579">
    <property type="entry name" value="Glyco_trans_4_4"/>
    <property type="match status" value="1"/>
</dbReference>
<evidence type="ECO:0000256" key="3">
    <source>
        <dbReference type="SAM" id="MobiDB-lite"/>
    </source>
</evidence>
<keyword evidence="6" id="KW-1185">Reference proteome</keyword>
<dbReference type="PANTHER" id="PTHR12526">
    <property type="entry name" value="GLYCOSYLTRANSFERASE"/>
    <property type="match status" value="1"/>
</dbReference>
<accession>A0ABV9YND9</accession>
<dbReference type="InterPro" id="IPR028098">
    <property type="entry name" value="Glyco_trans_4-like_N"/>
</dbReference>
<dbReference type="Gene3D" id="3.40.50.2000">
    <property type="entry name" value="Glycogen Phosphorylase B"/>
    <property type="match status" value="2"/>
</dbReference>
<dbReference type="RefSeq" id="WP_378036551.1">
    <property type="nucleotide sequence ID" value="NZ_JBHSIV010000012.1"/>
</dbReference>
<dbReference type="PANTHER" id="PTHR12526:SF638">
    <property type="entry name" value="SPORE COAT PROTEIN SA"/>
    <property type="match status" value="1"/>
</dbReference>
<keyword evidence="2" id="KW-0808">Transferase</keyword>
<name>A0ABV9YND9_9PSEU</name>
<feature type="region of interest" description="Disordered" evidence="3">
    <location>
        <begin position="418"/>
        <end position="437"/>
    </location>
</feature>